<sequence length="199" mass="21862">MRHNVRVTLDLPDRVTPGLPATEQLIAPSGRDEVVVLDEPRHRVSERAPQYWRVGHLITCAVLLVVAVVTLGGWWLLGSAAPPWWAWAIAGVLLAAEATVTLLMPGLRYRIARWEATPEAVYTRRGWLNIERRMLPLARIQTVDTSRGPLMRHFGLTDVKITTASSAGNVSIEALDEARAEALLEQLTHAAAAVRGDGT</sequence>
<keyword evidence="1" id="KW-0812">Transmembrane</keyword>
<dbReference type="InterPro" id="IPR005182">
    <property type="entry name" value="YdbS-like_PH"/>
</dbReference>
<evidence type="ECO:0000313" key="3">
    <source>
        <dbReference type="EMBL" id="SNC63637.1"/>
    </source>
</evidence>
<name>A0A212TC50_9MICO</name>
<dbReference type="Proteomes" id="UP000198122">
    <property type="component" value="Unassembled WGS sequence"/>
</dbReference>
<keyword evidence="1" id="KW-1133">Transmembrane helix</keyword>
<dbReference type="Pfam" id="PF03703">
    <property type="entry name" value="bPH_2"/>
    <property type="match status" value="1"/>
</dbReference>
<dbReference type="PANTHER" id="PTHR34473">
    <property type="entry name" value="UPF0699 TRANSMEMBRANE PROTEIN YDBS"/>
    <property type="match status" value="1"/>
</dbReference>
<proteinExistence type="predicted"/>
<evidence type="ECO:0000256" key="1">
    <source>
        <dbReference type="SAM" id="Phobius"/>
    </source>
</evidence>
<dbReference type="AlphaFoldDB" id="A0A212TC50"/>
<accession>A0A212TC50</accession>
<feature type="domain" description="YdbS-like PH" evidence="2">
    <location>
        <begin position="109"/>
        <end position="187"/>
    </location>
</feature>
<gene>
    <name evidence="3" type="ORF">SAMN05445756_0946</name>
</gene>
<feature type="transmembrane region" description="Helical" evidence="1">
    <location>
        <begin position="51"/>
        <end position="78"/>
    </location>
</feature>
<dbReference type="OrthoDB" id="3730669at2"/>
<feature type="transmembrane region" description="Helical" evidence="1">
    <location>
        <begin position="84"/>
        <end position="104"/>
    </location>
</feature>
<dbReference type="PANTHER" id="PTHR34473:SF3">
    <property type="entry name" value="TRANSMEMBRANE PROTEIN-RELATED"/>
    <property type="match status" value="1"/>
</dbReference>
<evidence type="ECO:0000259" key="2">
    <source>
        <dbReference type="Pfam" id="PF03703"/>
    </source>
</evidence>
<dbReference type="EMBL" id="FYEZ01000001">
    <property type="protein sequence ID" value="SNC63637.1"/>
    <property type="molecule type" value="Genomic_DNA"/>
</dbReference>
<dbReference type="RefSeq" id="WP_088817868.1">
    <property type="nucleotide sequence ID" value="NZ_FYEZ01000001.1"/>
</dbReference>
<reference evidence="3 4" key="1">
    <citation type="submission" date="2017-06" db="EMBL/GenBank/DDBJ databases">
        <authorList>
            <person name="Kim H.J."/>
            <person name="Triplett B.A."/>
        </authorList>
    </citation>
    <scope>NUCLEOTIDE SEQUENCE [LARGE SCALE GENOMIC DNA]</scope>
    <source>
        <strain evidence="3 4">DSM 22179</strain>
    </source>
</reference>
<organism evidence="3 4">
    <name type="scientific">Kytococcus aerolatus</name>
    <dbReference type="NCBI Taxonomy" id="592308"/>
    <lineage>
        <taxon>Bacteria</taxon>
        <taxon>Bacillati</taxon>
        <taxon>Actinomycetota</taxon>
        <taxon>Actinomycetes</taxon>
        <taxon>Micrococcales</taxon>
        <taxon>Kytococcaceae</taxon>
        <taxon>Kytococcus</taxon>
    </lineage>
</organism>
<evidence type="ECO:0000313" key="4">
    <source>
        <dbReference type="Proteomes" id="UP000198122"/>
    </source>
</evidence>
<keyword evidence="4" id="KW-1185">Reference proteome</keyword>
<protein>
    <recommendedName>
        <fullName evidence="2">YdbS-like PH domain-containing protein</fullName>
    </recommendedName>
</protein>
<keyword evidence="1" id="KW-0472">Membrane</keyword>